<feature type="compositionally biased region" description="Polar residues" evidence="8">
    <location>
        <begin position="75"/>
        <end position="86"/>
    </location>
</feature>
<keyword evidence="9" id="KW-1185">Reference proteome</keyword>
<dbReference type="RefSeq" id="XP_031386027.1">
    <property type="nucleotide sequence ID" value="XM_031530167.1"/>
</dbReference>
<dbReference type="InterPro" id="IPR005290">
    <property type="entry name" value="Ribosomal_uS15_bac-type"/>
</dbReference>
<evidence type="ECO:0000256" key="1">
    <source>
        <dbReference type="ARBA" id="ARBA00008434"/>
    </source>
</evidence>
<dbReference type="InterPro" id="IPR000589">
    <property type="entry name" value="Ribosomal_uS15"/>
</dbReference>
<dbReference type="GO" id="GO:1990904">
    <property type="term" value="C:ribonucleoprotein complex"/>
    <property type="evidence" value="ECO:0007669"/>
    <property type="project" value="UniProtKB-KW"/>
</dbReference>
<feature type="coiled-coil region" evidence="7">
    <location>
        <begin position="271"/>
        <end position="318"/>
    </location>
</feature>
<evidence type="ECO:0000256" key="8">
    <source>
        <dbReference type="SAM" id="MobiDB-lite"/>
    </source>
</evidence>
<evidence type="ECO:0000256" key="5">
    <source>
        <dbReference type="ARBA" id="ARBA00035250"/>
    </source>
</evidence>
<evidence type="ECO:0000256" key="6">
    <source>
        <dbReference type="ARBA" id="ARBA00035484"/>
    </source>
</evidence>
<dbReference type="InterPro" id="IPR009068">
    <property type="entry name" value="uS15_NS1_RNA-bd_sf"/>
</dbReference>
<dbReference type="Proteomes" id="UP000515151">
    <property type="component" value="Chromosome 3"/>
</dbReference>
<reference evidence="9" key="1">
    <citation type="journal article" date="2020" name="Plant Biotechnol. J.">
        <title>The pomegranate (Punica granatum L.) draft genome dissects genetic divergence between soft- and hard-seeded cultivars.</title>
        <authorList>
            <person name="Luo X."/>
            <person name="Li H."/>
            <person name="Wu Z."/>
            <person name="Yao W."/>
            <person name="Zhao P."/>
            <person name="Cao D."/>
            <person name="Yu H."/>
            <person name="Li K."/>
            <person name="Poudel K."/>
            <person name="Zhao D."/>
            <person name="Zhang F."/>
            <person name="Xia X."/>
            <person name="Chen L."/>
            <person name="Wang Q."/>
            <person name="Jing D."/>
            <person name="Cao S."/>
        </authorList>
    </citation>
    <scope>NUCLEOTIDE SEQUENCE [LARGE SCALE GENOMIC DNA]</scope>
    <source>
        <strain evidence="9">cv. Tunisia</strain>
    </source>
</reference>
<dbReference type="NCBIfam" id="TIGR00952">
    <property type="entry name" value="S15_bact"/>
    <property type="match status" value="1"/>
</dbReference>
<accession>A0A6P8CNX8</accession>
<dbReference type="GO" id="GO:0003735">
    <property type="term" value="F:structural constituent of ribosome"/>
    <property type="evidence" value="ECO:0007669"/>
    <property type="project" value="InterPro"/>
</dbReference>
<dbReference type="PANTHER" id="PTHR47546">
    <property type="entry name" value="S15/NS1, RNA-BINDING PROTEIN"/>
    <property type="match status" value="1"/>
</dbReference>
<name>A0A6P8CNX8_PUNGR</name>
<evidence type="ECO:0000256" key="3">
    <source>
        <dbReference type="ARBA" id="ARBA00022980"/>
    </source>
</evidence>
<dbReference type="CDD" id="cd00353">
    <property type="entry name" value="Ribosomal_S15p_S13e"/>
    <property type="match status" value="1"/>
</dbReference>
<dbReference type="GO" id="GO:0006412">
    <property type="term" value="P:translation"/>
    <property type="evidence" value="ECO:0007669"/>
    <property type="project" value="InterPro"/>
</dbReference>
<dbReference type="SMART" id="SM01387">
    <property type="entry name" value="Ribosomal_S15"/>
    <property type="match status" value="1"/>
</dbReference>
<organism evidence="9 10">
    <name type="scientific">Punica granatum</name>
    <name type="common">Pomegranate</name>
    <dbReference type="NCBI Taxonomy" id="22663"/>
    <lineage>
        <taxon>Eukaryota</taxon>
        <taxon>Viridiplantae</taxon>
        <taxon>Streptophyta</taxon>
        <taxon>Embryophyta</taxon>
        <taxon>Tracheophyta</taxon>
        <taxon>Spermatophyta</taxon>
        <taxon>Magnoliopsida</taxon>
        <taxon>eudicotyledons</taxon>
        <taxon>Gunneridae</taxon>
        <taxon>Pentapetalae</taxon>
        <taxon>rosids</taxon>
        <taxon>malvids</taxon>
        <taxon>Myrtales</taxon>
        <taxon>Lythraceae</taxon>
        <taxon>Punica</taxon>
    </lineage>
</organism>
<comment type="subunit">
    <text evidence="2">Part of the 30S ribosomal subunit.</text>
</comment>
<dbReference type="PANTHER" id="PTHR47546:SF3">
    <property type="entry name" value="30S RIBOSOMAL PROTEIN S15, CHLOROPLASTIC"/>
    <property type="match status" value="1"/>
</dbReference>
<dbReference type="GO" id="GO:0005737">
    <property type="term" value="C:cytoplasm"/>
    <property type="evidence" value="ECO:0007669"/>
    <property type="project" value="UniProtKB-ARBA"/>
</dbReference>
<dbReference type="AlphaFoldDB" id="A0A6P8CNX8"/>
<keyword evidence="4" id="KW-0687">Ribonucleoprotein</keyword>
<dbReference type="GeneID" id="116199706"/>
<keyword evidence="7" id="KW-0175">Coiled coil</keyword>
<evidence type="ECO:0000313" key="9">
    <source>
        <dbReference type="Proteomes" id="UP000515151"/>
    </source>
</evidence>
<dbReference type="OrthoDB" id="441444at2759"/>
<dbReference type="SUPFAM" id="SSF47060">
    <property type="entry name" value="S15/NS1 RNA-binding domain"/>
    <property type="match status" value="1"/>
</dbReference>
<comment type="similarity">
    <text evidence="1">Belongs to the universal ribosomal protein uS15 family.</text>
</comment>
<keyword evidence="3" id="KW-0689">Ribosomal protein</keyword>
<dbReference type="Pfam" id="PF00312">
    <property type="entry name" value="Ribosomal_S15"/>
    <property type="match status" value="1"/>
</dbReference>
<evidence type="ECO:0000256" key="7">
    <source>
        <dbReference type="SAM" id="Coils"/>
    </source>
</evidence>
<evidence type="ECO:0000256" key="4">
    <source>
        <dbReference type="ARBA" id="ARBA00023274"/>
    </source>
</evidence>
<evidence type="ECO:0000256" key="2">
    <source>
        <dbReference type="ARBA" id="ARBA00011458"/>
    </source>
</evidence>
<dbReference type="GO" id="GO:0005840">
    <property type="term" value="C:ribosome"/>
    <property type="evidence" value="ECO:0007669"/>
    <property type="project" value="UniProtKB-KW"/>
</dbReference>
<proteinExistence type="inferred from homology"/>
<dbReference type="Gene3D" id="1.10.287.10">
    <property type="entry name" value="S15/NS1, RNA-binding"/>
    <property type="match status" value="1"/>
</dbReference>
<feature type="compositionally biased region" description="Low complexity" evidence="8">
    <location>
        <begin position="179"/>
        <end position="197"/>
    </location>
</feature>
<feature type="region of interest" description="Disordered" evidence="8">
    <location>
        <begin position="1"/>
        <end position="211"/>
    </location>
</feature>
<gene>
    <name evidence="10" type="primary">LOC116199706</name>
</gene>
<dbReference type="HAMAP" id="MF_01343_B">
    <property type="entry name" value="Ribosomal_uS15_B"/>
    <property type="match status" value="1"/>
</dbReference>
<protein>
    <recommendedName>
        <fullName evidence="5">Small ribosomal subunit protein uS15c</fullName>
    </recommendedName>
    <alternativeName>
        <fullName evidence="6">30S ribosomal protein S15, chloroplastic</fullName>
    </alternativeName>
</protein>
<feature type="compositionally biased region" description="Basic and acidic residues" evidence="8">
    <location>
        <begin position="94"/>
        <end position="107"/>
    </location>
</feature>
<feature type="compositionally biased region" description="Low complexity" evidence="8">
    <location>
        <begin position="37"/>
        <end position="58"/>
    </location>
</feature>
<evidence type="ECO:0000313" key="10">
    <source>
        <dbReference type="RefSeq" id="XP_031386027.1"/>
    </source>
</evidence>
<sequence length="452" mass="51347">MARQLRPKYRTLSNPSLVHFFSTSRDPSTTPNPPPDESSSTTSQPSQSQSSTSSYFSDIKAKLRQQQQQQHSQQLRRPSTQFSASGQVPPPKVSLEEIRKNLSEYRRRSAPPNPADSPSSQPISVNELLKRNVFPKGVEPGNEPGPPKPAAHLSFDAIRESLKQLRNNTSSRTDKRGGDPLSLSSLKDSLKLKPGGLTPSPGSTAIGGTDRLPLSVFGKEMKERKSKESGGGTGFALKTEFLKMYNYEDLGERLRQLRPEGLDKGKVGFSLEELNERLGKLREMEEQETDERMAGFGYRELRESLQKLKMSEEEKTKQTASEFQRLNILEQASRTPDYMSHPPKEQLLEQYFHLDNMSSEEKMKLELAKVREEFKMSESDCGSARVQVAQLTTKIKHLSSVLHKKDKHSRKGLEEMVQRRKKLLKYLRRTDWDSYCLVLSRLGLRDNPDLKR</sequence>
<reference evidence="10" key="2">
    <citation type="submission" date="2025-08" db="UniProtKB">
        <authorList>
            <consortium name="RefSeq"/>
        </authorList>
    </citation>
    <scope>IDENTIFICATION</scope>
    <source>
        <tissue evidence="10">Leaf</tissue>
    </source>
</reference>